<evidence type="ECO:0000313" key="2">
    <source>
        <dbReference type="Proteomes" id="UP000188533"/>
    </source>
</evidence>
<keyword evidence="2" id="KW-1185">Reference proteome</keyword>
<dbReference type="Proteomes" id="UP000188533">
    <property type="component" value="Unassembled WGS sequence"/>
</dbReference>
<sequence length="98" mass="11087">MTTASSIPPELLLEIFEWATFYPDAYTTAYKPFCTTAFSEAQPTCRDTDIRTFVSDTAKAPSRARCAIRKDMADLSEEQFCPSNIRALLHGAQRRYLP</sequence>
<evidence type="ECO:0000313" key="1">
    <source>
        <dbReference type="EMBL" id="GAV98740.1"/>
    </source>
</evidence>
<reference evidence="1 2" key="2">
    <citation type="submission" date="2017-02" db="EMBL/GenBank/DDBJ databases">
        <title>A genome survey and senescence transcriptome analysis in Lentinula edodes.</title>
        <authorList>
            <person name="Sakamoto Y."/>
            <person name="Nakade K."/>
            <person name="Sato S."/>
            <person name="Yoshida Y."/>
            <person name="Miyazaki K."/>
            <person name="Natsume S."/>
            <person name="Konno N."/>
        </authorList>
    </citation>
    <scope>NUCLEOTIDE SEQUENCE [LARGE SCALE GENOMIC DNA]</scope>
    <source>
        <strain evidence="1 2">NBRC 111202</strain>
    </source>
</reference>
<gene>
    <name evidence="1" type="ORF">LENED_000140</name>
</gene>
<organism evidence="1 2">
    <name type="scientific">Lentinula edodes</name>
    <name type="common">Shiitake mushroom</name>
    <name type="synonym">Lentinus edodes</name>
    <dbReference type="NCBI Taxonomy" id="5353"/>
    <lineage>
        <taxon>Eukaryota</taxon>
        <taxon>Fungi</taxon>
        <taxon>Dikarya</taxon>
        <taxon>Basidiomycota</taxon>
        <taxon>Agaricomycotina</taxon>
        <taxon>Agaricomycetes</taxon>
        <taxon>Agaricomycetidae</taxon>
        <taxon>Agaricales</taxon>
        <taxon>Marasmiineae</taxon>
        <taxon>Omphalotaceae</taxon>
        <taxon>Lentinula</taxon>
    </lineage>
</organism>
<name>A0A1Q3DUY9_LENED</name>
<dbReference type="AlphaFoldDB" id="A0A1Q3DUY9"/>
<dbReference type="EMBL" id="BDGU01000005">
    <property type="protein sequence ID" value="GAV98740.1"/>
    <property type="molecule type" value="Genomic_DNA"/>
</dbReference>
<reference evidence="1 2" key="1">
    <citation type="submission" date="2016-08" db="EMBL/GenBank/DDBJ databases">
        <authorList>
            <consortium name="Lentinula edodes genome sequencing consortium"/>
            <person name="Sakamoto Y."/>
            <person name="Nakade K."/>
            <person name="Sato S."/>
            <person name="Yoshida Y."/>
            <person name="Miyazaki K."/>
            <person name="Natsume S."/>
            <person name="Konno N."/>
        </authorList>
    </citation>
    <scope>NUCLEOTIDE SEQUENCE [LARGE SCALE GENOMIC DNA]</scope>
    <source>
        <strain evidence="1 2">NBRC 111202</strain>
    </source>
</reference>
<comment type="caution">
    <text evidence="1">The sequence shown here is derived from an EMBL/GenBank/DDBJ whole genome shotgun (WGS) entry which is preliminary data.</text>
</comment>
<accession>A0A1Q3DUY9</accession>
<proteinExistence type="predicted"/>
<protein>
    <submittedName>
        <fullName evidence="1">Uncharacterized protein</fullName>
    </submittedName>
</protein>